<dbReference type="PIRSF" id="PIRSF006157">
    <property type="entry name" value="Doxgns_DODA"/>
    <property type="match status" value="1"/>
</dbReference>
<dbReference type="Pfam" id="PF02900">
    <property type="entry name" value="LigB"/>
    <property type="match status" value="1"/>
</dbReference>
<evidence type="ECO:0000256" key="5">
    <source>
        <dbReference type="ARBA" id="ARBA00023002"/>
    </source>
</evidence>
<dbReference type="KEGG" id="cpas:Clopa_2371"/>
<dbReference type="CDD" id="cd07363">
    <property type="entry name" value="45_DOPA_Dioxygenase"/>
    <property type="match status" value="1"/>
</dbReference>
<dbReference type="GO" id="GO:0008198">
    <property type="term" value="F:ferrous iron binding"/>
    <property type="evidence" value="ECO:0007669"/>
    <property type="project" value="InterPro"/>
</dbReference>
<keyword evidence="4" id="KW-0862">Zinc</keyword>
<dbReference type="EMBL" id="CP003261">
    <property type="protein sequence ID" value="AGK97234.1"/>
    <property type="molecule type" value="Genomic_DNA"/>
</dbReference>
<keyword evidence="5" id="KW-0560">Oxidoreductase</keyword>
<dbReference type="STRING" id="86416.Clopa_2371"/>
<evidence type="ECO:0000256" key="1">
    <source>
        <dbReference type="ARBA" id="ARBA00001947"/>
    </source>
</evidence>
<dbReference type="InterPro" id="IPR004183">
    <property type="entry name" value="Xdiol_dOase_suB"/>
</dbReference>
<name>R4K9M8_CLOPA</name>
<organism evidence="7 8">
    <name type="scientific">Clostridium pasteurianum BC1</name>
    <dbReference type="NCBI Taxonomy" id="86416"/>
    <lineage>
        <taxon>Bacteria</taxon>
        <taxon>Bacillati</taxon>
        <taxon>Bacillota</taxon>
        <taxon>Clostridia</taxon>
        <taxon>Eubacteriales</taxon>
        <taxon>Clostridiaceae</taxon>
        <taxon>Clostridium</taxon>
    </lineage>
</organism>
<evidence type="ECO:0000313" key="7">
    <source>
        <dbReference type="EMBL" id="AGK97234.1"/>
    </source>
</evidence>
<accession>R4K9M8</accession>
<dbReference type="InterPro" id="IPR014436">
    <property type="entry name" value="Extradiol_dOase_DODA"/>
</dbReference>
<evidence type="ECO:0000256" key="3">
    <source>
        <dbReference type="ARBA" id="ARBA00022723"/>
    </source>
</evidence>
<comment type="similarity">
    <text evidence="2">Belongs to the DODA-type extradiol aromatic ring-opening dioxygenase family.</text>
</comment>
<protein>
    <recommendedName>
        <fullName evidence="6">Extradiol ring-cleavage dioxygenase class III enzyme subunit B domain-containing protein</fullName>
    </recommendedName>
</protein>
<dbReference type="OrthoDB" id="9790889at2"/>
<dbReference type="GO" id="GO:0016702">
    <property type="term" value="F:oxidoreductase activity, acting on single donors with incorporation of molecular oxygen, incorporation of two atoms of oxygen"/>
    <property type="evidence" value="ECO:0007669"/>
    <property type="project" value="UniProtKB-ARBA"/>
</dbReference>
<dbReference type="NCBIfam" id="NF007914">
    <property type="entry name" value="PRK10628.1"/>
    <property type="match status" value="1"/>
</dbReference>
<dbReference type="eggNOG" id="COG3384">
    <property type="taxonomic scope" value="Bacteria"/>
</dbReference>
<feature type="domain" description="Extradiol ring-cleavage dioxygenase class III enzyme subunit B" evidence="6">
    <location>
        <begin position="22"/>
        <end position="248"/>
    </location>
</feature>
<dbReference type="SUPFAM" id="SSF53213">
    <property type="entry name" value="LigB-like"/>
    <property type="match status" value="1"/>
</dbReference>
<evidence type="ECO:0000256" key="4">
    <source>
        <dbReference type="ARBA" id="ARBA00022833"/>
    </source>
</evidence>
<dbReference type="PANTHER" id="PTHR30096">
    <property type="entry name" value="4,5-DOPA DIOXYGENASE EXTRADIOL-LIKE PROTEIN"/>
    <property type="match status" value="1"/>
</dbReference>
<keyword evidence="8" id="KW-1185">Reference proteome</keyword>
<dbReference type="HOGENOM" id="CLU_046582_2_0_9"/>
<dbReference type="AlphaFoldDB" id="R4K9M8"/>
<dbReference type="Gene3D" id="3.40.830.10">
    <property type="entry name" value="LigB-like"/>
    <property type="match status" value="1"/>
</dbReference>
<evidence type="ECO:0000313" key="8">
    <source>
        <dbReference type="Proteomes" id="UP000013523"/>
    </source>
</evidence>
<keyword evidence="3" id="KW-0479">Metal-binding</keyword>
<proteinExistence type="inferred from homology"/>
<dbReference type="PATRIC" id="fig|86416.3.peg.2354"/>
<evidence type="ECO:0000256" key="2">
    <source>
        <dbReference type="ARBA" id="ARBA00007581"/>
    </source>
</evidence>
<comment type="cofactor">
    <cofactor evidence="1">
        <name>Zn(2+)</name>
        <dbReference type="ChEBI" id="CHEBI:29105"/>
    </cofactor>
</comment>
<sequence>MSKKLPVLFIGHGSPMNAILDNSYTKALKKIADEIGRPEAILVVSAHWQTRGTYITYKDEPTQIYDFYGFPEELYNIKYKPKNCEKYSKIILEELKGENIKSTNEWGLDHASWAVLIHMYPKADIPVIEMSLNILLDEEGHYELGKKLYKLREKGILVIGSGNIVHNLMNFREEIDAEPFKWAVDFDKYISDAVKYKQHDKLINYKNVGKIAQLSVPTDEHYLPLLYTAAMQWEKEGAEFEYEGIQNASMSMRCIKIE</sequence>
<dbReference type="GO" id="GO:0008270">
    <property type="term" value="F:zinc ion binding"/>
    <property type="evidence" value="ECO:0007669"/>
    <property type="project" value="InterPro"/>
</dbReference>
<evidence type="ECO:0000259" key="6">
    <source>
        <dbReference type="Pfam" id="PF02900"/>
    </source>
</evidence>
<reference evidence="7 8" key="1">
    <citation type="submission" date="2012-01" db="EMBL/GenBank/DDBJ databases">
        <title>Complete sequence of chromosome of Clostridium pasteurianum BC1.</title>
        <authorList>
            <consortium name="US DOE Joint Genome Institute"/>
            <person name="Lucas S."/>
            <person name="Han J."/>
            <person name="Lapidus A."/>
            <person name="Cheng J.-F."/>
            <person name="Goodwin L."/>
            <person name="Pitluck S."/>
            <person name="Peters L."/>
            <person name="Mikhailova N."/>
            <person name="Teshima H."/>
            <person name="Detter J.C."/>
            <person name="Han C."/>
            <person name="Tapia R."/>
            <person name="Land M."/>
            <person name="Hauser L."/>
            <person name="Kyrpides N."/>
            <person name="Ivanova N."/>
            <person name="Pagani I."/>
            <person name="Dunn J."/>
            <person name="Taghavi S."/>
            <person name="Francis A."/>
            <person name="van der Lelie D."/>
            <person name="Woyke T."/>
        </authorList>
    </citation>
    <scope>NUCLEOTIDE SEQUENCE [LARGE SCALE GENOMIC DNA]</scope>
    <source>
        <strain evidence="7 8">BC1</strain>
    </source>
</reference>
<dbReference type="PANTHER" id="PTHR30096:SF0">
    <property type="entry name" value="4,5-DOPA DIOXYGENASE EXTRADIOL-LIKE PROTEIN"/>
    <property type="match status" value="1"/>
</dbReference>
<dbReference type="RefSeq" id="WP_015615538.1">
    <property type="nucleotide sequence ID" value="NC_021182.1"/>
</dbReference>
<dbReference type="Proteomes" id="UP000013523">
    <property type="component" value="Chromosome"/>
</dbReference>
<gene>
    <name evidence="7" type="ORF">Clopa_2371</name>
</gene>